<dbReference type="GO" id="GO:0005886">
    <property type="term" value="C:plasma membrane"/>
    <property type="evidence" value="ECO:0007669"/>
    <property type="project" value="InterPro"/>
</dbReference>
<evidence type="ECO:0000313" key="1">
    <source>
        <dbReference type="EMBL" id="SFF11636.1"/>
    </source>
</evidence>
<sequence>MNTYNKILIISLFLFVLSGCGDSQNIGKKEVQKYTGPMVEFDSVHTLYSQDATLRIKLYGNKQIVLQSGDILYPKGVLVNMYNAQGVKTTILKADSGRYEKNLRIYRAYGNVEVVNIEQQQTLYSNQMNWDQNKREISTEDSIKIVTPEEILYGVGLVSNDEFSKYRIKYPTGVFKVKDNE</sequence>
<name>A0A1I2G4E1_9BACT</name>
<accession>A0A1I2G4E1</accession>
<dbReference type="Gene3D" id="2.60.450.10">
    <property type="entry name" value="Lipopolysaccharide (LPS) transport protein A like domain"/>
    <property type="match status" value="1"/>
</dbReference>
<dbReference type="Pfam" id="PF06835">
    <property type="entry name" value="LptC"/>
    <property type="match status" value="1"/>
</dbReference>
<dbReference type="PROSITE" id="PS51257">
    <property type="entry name" value="PROKAR_LIPOPROTEIN"/>
    <property type="match status" value="1"/>
</dbReference>
<proteinExistence type="predicted"/>
<dbReference type="InterPro" id="IPR026265">
    <property type="entry name" value="LptC"/>
</dbReference>
<protein>
    <submittedName>
        <fullName evidence="1">LPS export ABC transporter protein LptC</fullName>
    </submittedName>
</protein>
<dbReference type="GO" id="GO:0015221">
    <property type="term" value="F:lipopolysaccharide transmembrane transporter activity"/>
    <property type="evidence" value="ECO:0007669"/>
    <property type="project" value="InterPro"/>
</dbReference>
<dbReference type="InterPro" id="IPR010664">
    <property type="entry name" value="LipoPS_assembly_LptC-rel"/>
</dbReference>
<evidence type="ECO:0000313" key="2">
    <source>
        <dbReference type="Proteomes" id="UP000199513"/>
    </source>
</evidence>
<reference evidence="1 2" key="1">
    <citation type="submission" date="2016-10" db="EMBL/GenBank/DDBJ databases">
        <authorList>
            <person name="de Groot N.N."/>
        </authorList>
    </citation>
    <scope>NUCLEOTIDE SEQUENCE [LARGE SCALE GENOMIC DNA]</scope>
    <source>
        <strain>GEY</strain>
        <strain evidence="2">DSM 9560</strain>
    </source>
</reference>
<dbReference type="Proteomes" id="UP000199513">
    <property type="component" value="Unassembled WGS sequence"/>
</dbReference>
<keyword evidence="2" id="KW-1185">Reference proteome</keyword>
<dbReference type="RefSeq" id="WP_177217336.1">
    <property type="nucleotide sequence ID" value="NZ_FONY01000016.1"/>
</dbReference>
<dbReference type="EMBL" id="FONY01000016">
    <property type="protein sequence ID" value="SFF11636.1"/>
    <property type="molecule type" value="Genomic_DNA"/>
</dbReference>
<gene>
    <name evidence="1" type="ORF">SAMN04488541_101658</name>
</gene>
<dbReference type="NCBIfam" id="TIGR04409">
    <property type="entry name" value="LptC_YrbK"/>
    <property type="match status" value="1"/>
</dbReference>
<organism evidence="1 2">
    <name type="scientific">Thermoflexibacter ruber</name>
    <dbReference type="NCBI Taxonomy" id="1003"/>
    <lineage>
        <taxon>Bacteria</taxon>
        <taxon>Pseudomonadati</taxon>
        <taxon>Bacteroidota</taxon>
        <taxon>Cytophagia</taxon>
        <taxon>Cytophagales</taxon>
        <taxon>Thermoflexibacteraceae</taxon>
        <taxon>Thermoflexibacter</taxon>
    </lineage>
</organism>
<dbReference type="STRING" id="1003.SAMN04488541_101658"/>
<dbReference type="AlphaFoldDB" id="A0A1I2G4E1"/>